<name>A0A4D7AUX8_9FIRM</name>
<dbReference type="EMBL" id="CP034413">
    <property type="protein sequence ID" value="QCI59420.1"/>
    <property type="molecule type" value="Genomic_DNA"/>
</dbReference>
<dbReference type="InterPro" id="IPR009057">
    <property type="entry name" value="Homeodomain-like_sf"/>
</dbReference>
<feature type="domain" description="TyrR-like helix-turn-helix" evidence="1">
    <location>
        <begin position="43"/>
        <end position="88"/>
    </location>
</feature>
<protein>
    <recommendedName>
        <fullName evidence="1">TyrR-like helix-turn-helix domain-containing protein</fullName>
    </recommendedName>
</protein>
<keyword evidence="3" id="KW-1185">Reference proteome</keyword>
<dbReference type="Pfam" id="PF18024">
    <property type="entry name" value="HTH_50"/>
    <property type="match status" value="1"/>
</dbReference>
<evidence type="ECO:0000313" key="3">
    <source>
        <dbReference type="Proteomes" id="UP000298642"/>
    </source>
</evidence>
<dbReference type="InterPro" id="IPR030828">
    <property type="entry name" value="HTH_TyrR"/>
</dbReference>
<sequence length="93" mass="10119">MRQLENLMERLVITAQDPILDIPALPLEYTADASAPAELLPGGTLAERMDAYEAQIIRDSYQRCGTTVAVARELGISQATAARKIAKYVTARA</sequence>
<dbReference type="Gene3D" id="1.10.10.60">
    <property type="entry name" value="Homeodomain-like"/>
    <property type="match status" value="1"/>
</dbReference>
<organism evidence="2 3">
    <name type="scientific">Dysosmobacter welbionis</name>
    <dbReference type="NCBI Taxonomy" id="2093857"/>
    <lineage>
        <taxon>Bacteria</taxon>
        <taxon>Bacillati</taxon>
        <taxon>Bacillota</taxon>
        <taxon>Clostridia</taxon>
        <taxon>Eubacteriales</taxon>
        <taxon>Oscillospiraceae</taxon>
        <taxon>Dysosmobacter</taxon>
    </lineage>
</organism>
<evidence type="ECO:0000313" key="2">
    <source>
        <dbReference type="EMBL" id="QCI59420.1"/>
    </source>
</evidence>
<dbReference type="AlphaFoldDB" id="A0A4D7AUX8"/>
<accession>A0A4D7AUX8</accession>
<reference evidence="3" key="1">
    <citation type="submission" date="2018-12" db="EMBL/GenBank/DDBJ databases">
        <title>Dusodibacter welbiota gen. nov., sp. nov., isolated from human faeces and emended description of the Oscillibacter genus.</title>
        <authorList>
            <person name="Le Roy T."/>
            <person name="Van der Smissen P."/>
            <person name="Delzenne N."/>
            <person name="Muccioli G."/>
            <person name="Collet J.F."/>
            <person name="Cani P.D."/>
        </authorList>
    </citation>
    <scope>NUCLEOTIDE SEQUENCE [LARGE SCALE GENOMIC DNA]</scope>
    <source>
        <strain evidence="3">J115</strain>
    </source>
</reference>
<dbReference type="Proteomes" id="UP000298642">
    <property type="component" value="Chromosome"/>
</dbReference>
<dbReference type="RefSeq" id="WP_158629759.1">
    <property type="nucleotide sequence ID" value="NZ_CP034413.3"/>
</dbReference>
<dbReference type="KEGG" id="obj:EIO64_09525"/>
<gene>
    <name evidence="2" type="ORF">EIO64_09525</name>
</gene>
<evidence type="ECO:0000259" key="1">
    <source>
        <dbReference type="Pfam" id="PF18024"/>
    </source>
</evidence>
<proteinExistence type="predicted"/>
<dbReference type="GO" id="GO:0003677">
    <property type="term" value="F:DNA binding"/>
    <property type="evidence" value="ECO:0007669"/>
    <property type="project" value="UniProtKB-KW"/>
</dbReference>
<dbReference type="SUPFAM" id="SSF46689">
    <property type="entry name" value="Homeodomain-like"/>
    <property type="match status" value="1"/>
</dbReference>